<dbReference type="InterPro" id="IPR000674">
    <property type="entry name" value="Ald_Oxase/Xan_DH_a/b"/>
</dbReference>
<evidence type="ECO:0000256" key="1">
    <source>
        <dbReference type="ARBA" id="ARBA00022505"/>
    </source>
</evidence>
<dbReference type="EMBL" id="JANFYT010000044">
    <property type="protein sequence ID" value="MCQ4815599.1"/>
    <property type="molecule type" value="Genomic_DNA"/>
</dbReference>
<name>A0AAW5K8U6_9BACT</name>
<dbReference type="InterPro" id="IPR046867">
    <property type="entry name" value="AldOxase/xan_DH_MoCoBD2"/>
</dbReference>
<dbReference type="InterPro" id="IPR016208">
    <property type="entry name" value="Ald_Oxase/xanthine_DH-like"/>
</dbReference>
<evidence type="ECO:0000313" key="4">
    <source>
        <dbReference type="EMBL" id="MCQ4815599.1"/>
    </source>
</evidence>
<dbReference type="PANTHER" id="PTHR11908">
    <property type="entry name" value="XANTHINE DEHYDROGENASE"/>
    <property type="match status" value="1"/>
</dbReference>
<dbReference type="AlphaFoldDB" id="A0AAW5K8U6"/>
<keyword evidence="2" id="KW-0560">Oxidoreductase</keyword>
<dbReference type="Pfam" id="PF01315">
    <property type="entry name" value="Ald_Xan_dh_C"/>
    <property type="match status" value="1"/>
</dbReference>
<dbReference type="GO" id="GO:0016491">
    <property type="term" value="F:oxidoreductase activity"/>
    <property type="evidence" value="ECO:0007669"/>
    <property type="project" value="UniProtKB-KW"/>
</dbReference>
<evidence type="ECO:0000313" key="5">
    <source>
        <dbReference type="Proteomes" id="UP001205919"/>
    </source>
</evidence>
<dbReference type="Proteomes" id="UP001205919">
    <property type="component" value="Unassembled WGS sequence"/>
</dbReference>
<gene>
    <name evidence="4" type="ORF">NE630_14260</name>
</gene>
<dbReference type="SUPFAM" id="SSF54665">
    <property type="entry name" value="CO dehydrogenase molybdoprotein N-domain-like"/>
    <property type="match status" value="1"/>
</dbReference>
<dbReference type="InterPro" id="IPR008274">
    <property type="entry name" value="AldOxase/xan_DH_MoCoBD1"/>
</dbReference>
<keyword evidence="1" id="KW-0500">Molybdenum</keyword>
<dbReference type="SMART" id="SM01008">
    <property type="entry name" value="Ald_Xan_dh_C"/>
    <property type="match status" value="1"/>
</dbReference>
<reference evidence="4 5" key="1">
    <citation type="submission" date="2022-06" db="EMBL/GenBank/DDBJ databases">
        <title>Isolation of gut microbiota from human fecal samples.</title>
        <authorList>
            <person name="Pamer E.G."/>
            <person name="Barat B."/>
            <person name="Waligurski E."/>
            <person name="Medina S."/>
            <person name="Paddock L."/>
            <person name="Mostad J."/>
        </authorList>
    </citation>
    <scope>NUCLEOTIDE SEQUENCE [LARGE SCALE GENOMIC DNA]</scope>
    <source>
        <strain evidence="4 5">DFI.9.90</strain>
    </source>
</reference>
<organism evidence="4 5">
    <name type="scientific">Cloacibacillus evryensis</name>
    <dbReference type="NCBI Taxonomy" id="508460"/>
    <lineage>
        <taxon>Bacteria</taxon>
        <taxon>Thermotogati</taxon>
        <taxon>Synergistota</taxon>
        <taxon>Synergistia</taxon>
        <taxon>Synergistales</taxon>
        <taxon>Synergistaceae</taxon>
        <taxon>Cloacibacillus</taxon>
    </lineage>
</organism>
<proteinExistence type="predicted"/>
<evidence type="ECO:0000256" key="2">
    <source>
        <dbReference type="ARBA" id="ARBA00023002"/>
    </source>
</evidence>
<dbReference type="PANTHER" id="PTHR11908:SF132">
    <property type="entry name" value="ALDEHYDE OXIDASE 1-RELATED"/>
    <property type="match status" value="1"/>
</dbReference>
<protein>
    <submittedName>
        <fullName evidence="4">Xanthine dehydrogenase family protein molybdopterin-binding subunit</fullName>
    </submittedName>
</protein>
<dbReference type="Pfam" id="PF20256">
    <property type="entry name" value="MoCoBD_2"/>
    <property type="match status" value="1"/>
</dbReference>
<evidence type="ECO:0000259" key="3">
    <source>
        <dbReference type="SMART" id="SM01008"/>
    </source>
</evidence>
<dbReference type="GO" id="GO:0005506">
    <property type="term" value="F:iron ion binding"/>
    <property type="evidence" value="ECO:0007669"/>
    <property type="project" value="InterPro"/>
</dbReference>
<keyword evidence="5" id="KW-1185">Reference proteome</keyword>
<dbReference type="InterPro" id="IPR036856">
    <property type="entry name" value="Ald_Oxase/Xan_DH_a/b_sf"/>
</dbReference>
<comment type="caution">
    <text evidence="4">The sequence shown here is derived from an EMBL/GenBank/DDBJ whole genome shotgun (WGS) entry which is preliminary data.</text>
</comment>
<dbReference type="InterPro" id="IPR037165">
    <property type="entry name" value="AldOxase/xan_DH_Mopterin-bd_sf"/>
</dbReference>
<accession>A0AAW5K8U6</accession>
<dbReference type="Pfam" id="PF02738">
    <property type="entry name" value="MoCoBD_1"/>
    <property type="match status" value="1"/>
</dbReference>
<sequence>MKENYSYAGRSYPINDAVYKTTGEMIYASDIRLPGMLYLELACSTHPHARIRAVDSRAARRLRGVVEVFSYENSPHKRYNNCRKTPLQQGVPEDKLLYTDRARYVGDVVAGVLAESREAAEEGARRLVIDYEDLPAAVSMSESTAPDACPVHDGGNILCNVDFSCGGGAEAGLAESGRCRSSLSSQQMNHITMETHAYLADYRNGELTIWTPTQGIYGVRTVVCDLFGLPYNMVRVVKVPMGGSFGGKQEFIYEPHAAYAALQSGRPVRLHLSRRQAIVSTTCRPSLETAIEMGFTKEGRITECHVLNDANAGAYAGNAVNLEDTMKAKMTRSYKFPSFHFKGRAIYTNTPIGGGMRGWGAPEMVTPLEIFLNAAARRLGLDPVELRLRNTYDPGDSEIAHGLSLGNCRGKDCLTIGAKEFSWDERRKRPREKGRLRRGIGVAYGGYQNGFYPRPSNLSVMTIKMNEDGSVCLQTSVHEVGCGTVRSLQIIAAEILSVAPDKIYVTEGDTKYTQFDLGSYGSRTTFIAGECARRAALALKDSLLKAAASLLGLPETELELRDEYVISASHPEVKMSYAEAASRALMEKGVALYDAVEWKGVSNPGSFVANFAEAEVDTLTGMVRVTDFLSVNDVGFALNRQMVENQVRGGIQMAAGYALCEDVAVDAAGNPKNDRLSRYHTLNSADMPRVRVVLVEEGGDEGPFGAKTIGEVCTIAGTAAIASAVSDALGKEITALPLTPERIIKWITTEGVPDDDQL</sequence>
<dbReference type="SUPFAM" id="SSF56003">
    <property type="entry name" value="Molybdenum cofactor-binding domain"/>
    <property type="match status" value="1"/>
</dbReference>
<dbReference type="Gene3D" id="3.90.1170.50">
    <property type="entry name" value="Aldehyde oxidase/xanthine dehydrogenase, a/b hammerhead"/>
    <property type="match status" value="1"/>
</dbReference>
<feature type="domain" description="Aldehyde oxidase/xanthine dehydrogenase a/b hammerhead" evidence="3">
    <location>
        <begin position="22"/>
        <end position="135"/>
    </location>
</feature>
<dbReference type="Gene3D" id="3.30.365.10">
    <property type="entry name" value="Aldehyde oxidase/xanthine dehydrogenase, molybdopterin binding domain"/>
    <property type="match status" value="4"/>
</dbReference>
<dbReference type="RefSeq" id="WP_256182346.1">
    <property type="nucleotide sequence ID" value="NZ_DBEWVB010000026.1"/>
</dbReference>